<proteinExistence type="predicted"/>
<organism evidence="1 2">
    <name type="scientific">Rhodanobacter terrae</name>
    <dbReference type="NCBI Taxonomy" id="418647"/>
    <lineage>
        <taxon>Bacteria</taxon>
        <taxon>Pseudomonadati</taxon>
        <taxon>Pseudomonadota</taxon>
        <taxon>Gammaproteobacteria</taxon>
        <taxon>Lysobacterales</taxon>
        <taxon>Rhodanobacteraceae</taxon>
        <taxon>Rhodanobacter</taxon>
    </lineage>
</organism>
<comment type="caution">
    <text evidence="1">The sequence shown here is derived from an EMBL/GenBank/DDBJ whole genome shotgun (WGS) entry which is preliminary data.</text>
</comment>
<evidence type="ECO:0000313" key="2">
    <source>
        <dbReference type="Proteomes" id="UP001596111"/>
    </source>
</evidence>
<sequence>AVTLGADATLASTGGGAIDFASTLDGAHALTVNTSGLTTFGGAVGGIAPLASLTTTGGGSTLLDSSVGTTGTQTYNGAVTLGVDATLTSGNAVTFGSTLDGGHALTVDANGLVNFMGAVGGGTALSRLATTSGSFSAGALTIGNGGLSVQTTAGGITQVGAFTVSGASNFNAGTNAITLTNATNAFTGPVSLTGGNVSLTNDQATQLGTSTAAGTLAVTSNGTLSQTGA</sequence>
<evidence type="ECO:0008006" key="3">
    <source>
        <dbReference type="Google" id="ProtNLM"/>
    </source>
</evidence>
<reference evidence="2" key="1">
    <citation type="journal article" date="2019" name="Int. J. Syst. Evol. Microbiol.">
        <title>The Global Catalogue of Microorganisms (GCM) 10K type strain sequencing project: providing services to taxonomists for standard genome sequencing and annotation.</title>
        <authorList>
            <consortium name="The Broad Institute Genomics Platform"/>
            <consortium name="The Broad Institute Genome Sequencing Center for Infectious Disease"/>
            <person name="Wu L."/>
            <person name="Ma J."/>
        </authorList>
    </citation>
    <scope>NUCLEOTIDE SEQUENCE [LARGE SCALE GENOMIC DNA]</scope>
    <source>
        <strain evidence="2">CGMCC 1.13587</strain>
    </source>
</reference>
<feature type="non-terminal residue" evidence="1">
    <location>
        <position position="229"/>
    </location>
</feature>
<gene>
    <name evidence="1" type="ORF">ACFPPB_20360</name>
</gene>
<dbReference type="EMBL" id="JBHSNG010000091">
    <property type="protein sequence ID" value="MFC5583468.1"/>
    <property type="molecule type" value="Genomic_DNA"/>
</dbReference>
<dbReference type="Pfam" id="PF18886">
    <property type="entry name" value="DUF5649"/>
    <property type="match status" value="2"/>
</dbReference>
<protein>
    <recommendedName>
        <fullName evidence="3">Autotransporter-associated beta strand repeat-containing protein</fullName>
    </recommendedName>
</protein>
<accession>A0ABW0T3U8</accession>
<feature type="non-terminal residue" evidence="1">
    <location>
        <position position="1"/>
    </location>
</feature>
<dbReference type="InterPro" id="IPR043709">
    <property type="entry name" value="DUF5649"/>
</dbReference>
<keyword evidence="2" id="KW-1185">Reference proteome</keyword>
<evidence type="ECO:0000313" key="1">
    <source>
        <dbReference type="EMBL" id="MFC5583468.1"/>
    </source>
</evidence>
<dbReference type="Proteomes" id="UP001596111">
    <property type="component" value="Unassembled WGS sequence"/>
</dbReference>
<name>A0ABW0T3U8_9GAMM</name>